<evidence type="ECO:0000313" key="1">
    <source>
        <dbReference type="EMBL" id="KAH9502092.1"/>
    </source>
</evidence>
<feature type="non-terminal residue" evidence="1">
    <location>
        <position position="68"/>
    </location>
</feature>
<organism evidence="1 2">
    <name type="scientific">Dermatophagoides farinae</name>
    <name type="common">American house dust mite</name>
    <dbReference type="NCBI Taxonomy" id="6954"/>
    <lineage>
        <taxon>Eukaryota</taxon>
        <taxon>Metazoa</taxon>
        <taxon>Ecdysozoa</taxon>
        <taxon>Arthropoda</taxon>
        <taxon>Chelicerata</taxon>
        <taxon>Arachnida</taxon>
        <taxon>Acari</taxon>
        <taxon>Acariformes</taxon>
        <taxon>Sarcoptiformes</taxon>
        <taxon>Astigmata</taxon>
        <taxon>Psoroptidia</taxon>
        <taxon>Analgoidea</taxon>
        <taxon>Pyroglyphidae</taxon>
        <taxon>Dermatophagoidinae</taxon>
        <taxon>Dermatophagoides</taxon>
    </lineage>
</organism>
<proteinExistence type="predicted"/>
<gene>
    <name evidence="1" type="ORF">DERF_012888</name>
</gene>
<dbReference type="AlphaFoldDB" id="A0A922HQF0"/>
<accession>A0A922HQF0</accession>
<sequence>MCKECGSNISAKKNYILYSSNGWENRRFFTVITISQSSNNNNIDTGGYFGPNFFVDISNGINQRCKCA</sequence>
<evidence type="ECO:0000313" key="2">
    <source>
        <dbReference type="Proteomes" id="UP000790347"/>
    </source>
</evidence>
<dbReference type="Proteomes" id="UP000790347">
    <property type="component" value="Unassembled WGS sequence"/>
</dbReference>
<protein>
    <submittedName>
        <fullName evidence="1">Uncharacterized protein</fullName>
    </submittedName>
</protein>
<dbReference type="EMBL" id="ASGP02000006">
    <property type="protein sequence ID" value="KAH9502092.1"/>
    <property type="molecule type" value="Genomic_DNA"/>
</dbReference>
<keyword evidence="2" id="KW-1185">Reference proteome</keyword>
<reference evidence="1" key="2">
    <citation type="journal article" date="2022" name="Res Sq">
        <title>Comparative Genomics Reveals Insights into the Divergent Evolution of Astigmatic Mites and Household Pest Adaptations.</title>
        <authorList>
            <person name="Xiong Q."/>
            <person name="Wan A.T.-Y."/>
            <person name="Liu X.-Y."/>
            <person name="Fung C.S.-H."/>
            <person name="Xiao X."/>
            <person name="Malainual N."/>
            <person name="Hou J."/>
            <person name="Wang L."/>
            <person name="Wang M."/>
            <person name="Yang K."/>
            <person name="Cui Y."/>
            <person name="Leung E."/>
            <person name="Nong W."/>
            <person name="Shin S.-K."/>
            <person name="Au S."/>
            <person name="Jeong K.Y."/>
            <person name="Chew F.T."/>
            <person name="Hui J."/>
            <person name="Leung T.F."/>
            <person name="Tungtrongchitr A."/>
            <person name="Zhong N."/>
            <person name="Liu Z."/>
            <person name="Tsui S."/>
        </authorList>
    </citation>
    <scope>NUCLEOTIDE SEQUENCE</scope>
    <source>
        <strain evidence="1">Derf</strain>
        <tissue evidence="1">Whole organism</tissue>
    </source>
</reference>
<reference evidence="1" key="1">
    <citation type="submission" date="2013-05" db="EMBL/GenBank/DDBJ databases">
        <authorList>
            <person name="Yim A.K.Y."/>
            <person name="Chan T.F."/>
            <person name="Ji K.M."/>
            <person name="Liu X.Y."/>
            <person name="Zhou J.W."/>
            <person name="Li R.Q."/>
            <person name="Yang K.Y."/>
            <person name="Li J."/>
            <person name="Li M."/>
            <person name="Law P.T.W."/>
            <person name="Wu Y.L."/>
            <person name="Cai Z.L."/>
            <person name="Qin H."/>
            <person name="Bao Y."/>
            <person name="Leung R.K.K."/>
            <person name="Ng P.K.S."/>
            <person name="Zou J."/>
            <person name="Zhong X.J."/>
            <person name="Ran P.X."/>
            <person name="Zhong N.S."/>
            <person name="Liu Z.G."/>
            <person name="Tsui S.K.W."/>
        </authorList>
    </citation>
    <scope>NUCLEOTIDE SEQUENCE</scope>
    <source>
        <strain evidence="1">Derf</strain>
        <tissue evidence="1">Whole organism</tissue>
    </source>
</reference>
<comment type="caution">
    <text evidence="1">The sequence shown here is derived from an EMBL/GenBank/DDBJ whole genome shotgun (WGS) entry which is preliminary data.</text>
</comment>
<name>A0A922HQF0_DERFA</name>